<dbReference type="InterPro" id="IPR002104">
    <property type="entry name" value="Integrase_catalytic"/>
</dbReference>
<dbReference type="GO" id="GO:0007059">
    <property type="term" value="P:chromosome segregation"/>
    <property type="evidence" value="ECO:0007669"/>
    <property type="project" value="UniProtKB-UniRule"/>
</dbReference>
<dbReference type="PANTHER" id="PTHR30349">
    <property type="entry name" value="PHAGE INTEGRASE-RELATED"/>
    <property type="match status" value="1"/>
</dbReference>
<gene>
    <name evidence="11" type="primary">xerD</name>
    <name evidence="14" type="ORF">FD51_GL000353</name>
</gene>
<evidence type="ECO:0000259" key="13">
    <source>
        <dbReference type="PROSITE" id="PS51900"/>
    </source>
</evidence>
<evidence type="ECO:0000259" key="12">
    <source>
        <dbReference type="PROSITE" id="PS51898"/>
    </source>
</evidence>
<dbReference type="EMBL" id="AZCT01000001">
    <property type="protein sequence ID" value="KRK13788.1"/>
    <property type="molecule type" value="Genomic_DNA"/>
</dbReference>
<accession>A0A0R1EWF3</accession>
<evidence type="ECO:0000256" key="7">
    <source>
        <dbReference type="ARBA" id="ARBA00022908"/>
    </source>
</evidence>
<dbReference type="NCBIfam" id="NF001399">
    <property type="entry name" value="PRK00283.1"/>
    <property type="match status" value="1"/>
</dbReference>
<reference evidence="14 15" key="1">
    <citation type="journal article" date="2015" name="Genome Announc.">
        <title>Expanding the biotechnology potential of lactobacilli through comparative genomics of 213 strains and associated genera.</title>
        <authorList>
            <person name="Sun Z."/>
            <person name="Harris H.M."/>
            <person name="McCann A."/>
            <person name="Guo C."/>
            <person name="Argimon S."/>
            <person name="Zhang W."/>
            <person name="Yang X."/>
            <person name="Jeffery I.B."/>
            <person name="Cooney J.C."/>
            <person name="Kagawa T.F."/>
            <person name="Liu W."/>
            <person name="Song Y."/>
            <person name="Salvetti E."/>
            <person name="Wrobel A."/>
            <person name="Rasinkangas P."/>
            <person name="Parkhill J."/>
            <person name="Rea M.C."/>
            <person name="O'Sullivan O."/>
            <person name="Ritari J."/>
            <person name="Douillard F.P."/>
            <person name="Paul Ross R."/>
            <person name="Yang R."/>
            <person name="Briner A.E."/>
            <person name="Felis G.E."/>
            <person name="de Vos W.M."/>
            <person name="Barrangou R."/>
            <person name="Klaenhammer T.R."/>
            <person name="Caufield P.W."/>
            <person name="Cui Y."/>
            <person name="Zhang H."/>
            <person name="O'Toole P.W."/>
        </authorList>
    </citation>
    <scope>NUCLEOTIDE SEQUENCE [LARGE SCALE GENOMIC DNA]</scope>
    <source>
        <strain evidence="14 15">DSM 20178</strain>
    </source>
</reference>
<evidence type="ECO:0000256" key="11">
    <source>
        <dbReference type="HAMAP-Rule" id="MF_01807"/>
    </source>
</evidence>
<dbReference type="InterPro" id="IPR004107">
    <property type="entry name" value="Integrase_SAM-like_N"/>
</dbReference>
<dbReference type="PROSITE" id="PS51900">
    <property type="entry name" value="CB"/>
    <property type="match status" value="1"/>
</dbReference>
<dbReference type="InterPro" id="IPR050090">
    <property type="entry name" value="Tyrosine_recombinase_XerCD"/>
</dbReference>
<dbReference type="CDD" id="cd00798">
    <property type="entry name" value="INT_XerDC_C"/>
    <property type="match status" value="1"/>
</dbReference>
<feature type="active site" evidence="11">
    <location>
        <position position="239"/>
    </location>
</feature>
<dbReference type="InterPro" id="IPR023009">
    <property type="entry name" value="Tyrosine_recombinase_XerC/XerD"/>
</dbReference>
<dbReference type="Pfam" id="PF02899">
    <property type="entry name" value="Phage_int_SAM_1"/>
    <property type="match status" value="1"/>
</dbReference>
<evidence type="ECO:0000256" key="9">
    <source>
        <dbReference type="ARBA" id="ARBA00023172"/>
    </source>
</evidence>
<keyword evidence="6 11" id="KW-0159">Chromosome partition</keyword>
<keyword evidence="7 11" id="KW-0229">DNA integration</keyword>
<comment type="subunit">
    <text evidence="11">Forms a cyclic heterotetrameric complex composed of two molecules of XerC and two molecules of XerD.</text>
</comment>
<keyword evidence="10 11" id="KW-0131">Cell cycle</keyword>
<dbReference type="GO" id="GO:0009037">
    <property type="term" value="F:tyrosine-based site-specific recombinase activity"/>
    <property type="evidence" value="ECO:0007669"/>
    <property type="project" value="UniProtKB-UniRule"/>
</dbReference>
<evidence type="ECO:0000256" key="6">
    <source>
        <dbReference type="ARBA" id="ARBA00022829"/>
    </source>
</evidence>
<dbReference type="Pfam" id="PF00589">
    <property type="entry name" value="Phage_integrase"/>
    <property type="match status" value="1"/>
</dbReference>
<dbReference type="InterPro" id="IPR044068">
    <property type="entry name" value="CB"/>
</dbReference>
<feature type="active site" evidence="11">
    <location>
        <position position="168"/>
    </location>
</feature>
<sequence>MHGLIADFIHYLNVERGLAPTTQISYQQDLMTFQAWLTSQKRTTFPEDFAVIQAFLKKQNDTKAPASVSRMISALRKFYRFLLREGAVKTDPMTKIDTPKKAQHLPATLSGPEIDALMAKPDITKPLGLRDRAIFELMYATGLRVSELIGLRMDQLHLAMNLLQVTGKGDKERLVPISPQATEWVNRYLREARPQLIKQQQPKAVFVNFHGHALTRQAIWKNLKAYISSVGIQKDVTPHTLRHSFATRLLENGADLRVVQELLGHSDISTTQIYTHLSNQHLVAVYHKTHPRG</sequence>
<comment type="similarity">
    <text evidence="2 11">Belongs to the 'phage' integrase family. XerD subfamily.</text>
</comment>
<evidence type="ECO:0000256" key="3">
    <source>
        <dbReference type="ARBA" id="ARBA00015810"/>
    </source>
</evidence>
<comment type="function">
    <text evidence="11">Site-specific tyrosine recombinase, which acts by catalyzing the cutting and rejoining of the recombining DNA molecules. The XerC-XerD complex is essential to convert dimers of the bacterial chromosome into monomers to permit their segregation at cell division. It also contributes to the segregational stability of plasmids.</text>
</comment>
<dbReference type="InterPro" id="IPR010998">
    <property type="entry name" value="Integrase_recombinase_N"/>
</dbReference>
<dbReference type="GO" id="GO:0006313">
    <property type="term" value="P:DNA transposition"/>
    <property type="evidence" value="ECO:0007669"/>
    <property type="project" value="UniProtKB-UniRule"/>
</dbReference>
<dbReference type="Gene3D" id="1.10.150.130">
    <property type="match status" value="1"/>
</dbReference>
<dbReference type="NCBIfam" id="NF040815">
    <property type="entry name" value="recomb_XerA_Arch"/>
    <property type="match status" value="1"/>
</dbReference>
<evidence type="ECO:0000256" key="8">
    <source>
        <dbReference type="ARBA" id="ARBA00023125"/>
    </source>
</evidence>
<dbReference type="PANTHER" id="PTHR30349:SF81">
    <property type="entry name" value="TYROSINE RECOMBINASE XERC"/>
    <property type="match status" value="1"/>
</dbReference>
<evidence type="ECO:0000256" key="2">
    <source>
        <dbReference type="ARBA" id="ARBA00010450"/>
    </source>
</evidence>
<dbReference type="GO" id="GO:0051301">
    <property type="term" value="P:cell division"/>
    <property type="evidence" value="ECO:0007669"/>
    <property type="project" value="UniProtKB-KW"/>
</dbReference>
<evidence type="ECO:0000256" key="5">
    <source>
        <dbReference type="ARBA" id="ARBA00022618"/>
    </source>
</evidence>
<proteinExistence type="inferred from homology"/>
<comment type="caution">
    <text evidence="14">The sequence shown here is derived from an EMBL/GenBank/DDBJ whole genome shotgun (WGS) entry which is preliminary data.</text>
</comment>
<dbReference type="NCBIfam" id="TIGR02225">
    <property type="entry name" value="recomb_XerD"/>
    <property type="match status" value="1"/>
</dbReference>
<dbReference type="RefSeq" id="WP_010488457.1">
    <property type="nucleotide sequence ID" value="NZ_AZCT01000001.1"/>
</dbReference>
<feature type="active site" evidence="11">
    <location>
        <position position="265"/>
    </location>
</feature>
<dbReference type="PROSITE" id="PS51898">
    <property type="entry name" value="TYR_RECOMBINASE"/>
    <property type="match status" value="1"/>
</dbReference>
<evidence type="ECO:0000313" key="14">
    <source>
        <dbReference type="EMBL" id="KRK13788.1"/>
    </source>
</evidence>
<evidence type="ECO:0000256" key="4">
    <source>
        <dbReference type="ARBA" id="ARBA00022490"/>
    </source>
</evidence>
<evidence type="ECO:0000313" key="15">
    <source>
        <dbReference type="Proteomes" id="UP000051984"/>
    </source>
</evidence>
<feature type="active site" evidence="11">
    <location>
        <position position="144"/>
    </location>
</feature>
<dbReference type="AlphaFoldDB" id="A0A0R1EWF3"/>
<evidence type="ECO:0000256" key="1">
    <source>
        <dbReference type="ARBA" id="ARBA00004496"/>
    </source>
</evidence>
<dbReference type="GO" id="GO:0005737">
    <property type="term" value="C:cytoplasm"/>
    <property type="evidence" value="ECO:0007669"/>
    <property type="project" value="UniProtKB-SubCell"/>
</dbReference>
<dbReference type="Proteomes" id="UP000051984">
    <property type="component" value="Unassembled WGS sequence"/>
</dbReference>
<protein>
    <recommendedName>
        <fullName evidence="3 11">Tyrosine recombinase XerD</fullName>
    </recommendedName>
</protein>
<evidence type="ECO:0000256" key="10">
    <source>
        <dbReference type="ARBA" id="ARBA00023306"/>
    </source>
</evidence>
<feature type="domain" description="Core-binding (CB)" evidence="13">
    <location>
        <begin position="1"/>
        <end position="83"/>
    </location>
</feature>
<dbReference type="HAMAP" id="MF_01807">
    <property type="entry name" value="Recomb_XerD"/>
    <property type="match status" value="1"/>
</dbReference>
<feature type="domain" description="Tyr recombinase" evidence="12">
    <location>
        <begin position="104"/>
        <end position="287"/>
    </location>
</feature>
<keyword evidence="5 11" id="KW-0132">Cell division</keyword>
<keyword evidence="9 11" id="KW-0233">DNA recombination</keyword>
<feature type="active site" evidence="11">
    <location>
        <position position="242"/>
    </location>
</feature>
<dbReference type="InterPro" id="IPR011010">
    <property type="entry name" value="DNA_brk_join_enz"/>
</dbReference>
<dbReference type="InterPro" id="IPR013762">
    <property type="entry name" value="Integrase-like_cat_sf"/>
</dbReference>
<feature type="active site" description="O-(3'-phospho-DNA)-tyrosine intermediate" evidence="11">
    <location>
        <position position="274"/>
    </location>
</feature>
<dbReference type="eggNOG" id="COG4974">
    <property type="taxonomic scope" value="Bacteria"/>
</dbReference>
<dbReference type="HAMAP" id="MF_01808">
    <property type="entry name" value="Recomb_XerC_XerD"/>
    <property type="match status" value="1"/>
</dbReference>
<dbReference type="SUPFAM" id="SSF56349">
    <property type="entry name" value="DNA breaking-rejoining enzymes"/>
    <property type="match status" value="1"/>
</dbReference>
<keyword evidence="8 11" id="KW-0238">DNA-binding</keyword>
<dbReference type="Gene3D" id="1.10.443.10">
    <property type="entry name" value="Intergrase catalytic core"/>
    <property type="match status" value="1"/>
</dbReference>
<keyword evidence="4 11" id="KW-0963">Cytoplasm</keyword>
<comment type="subcellular location">
    <subcellularLocation>
        <location evidence="1 11">Cytoplasm</location>
    </subcellularLocation>
</comment>
<dbReference type="InterPro" id="IPR011932">
    <property type="entry name" value="Recomb_XerD"/>
</dbReference>
<organism evidence="14 15">
    <name type="scientific">Lacticaseibacillus zeae DSM 20178 = KCTC 3804</name>
    <dbReference type="NCBI Taxonomy" id="1423816"/>
    <lineage>
        <taxon>Bacteria</taxon>
        <taxon>Bacillati</taxon>
        <taxon>Bacillota</taxon>
        <taxon>Bacilli</taxon>
        <taxon>Lactobacillales</taxon>
        <taxon>Lactobacillaceae</taxon>
        <taxon>Lacticaseibacillus</taxon>
    </lineage>
</organism>
<dbReference type="PATRIC" id="fig|1423816.3.peg.357"/>
<dbReference type="GO" id="GO:0003677">
    <property type="term" value="F:DNA binding"/>
    <property type="evidence" value="ECO:0007669"/>
    <property type="project" value="UniProtKB-UniRule"/>
</dbReference>
<name>A0A0R1EWF3_LACZE</name>